<reference evidence="1" key="1">
    <citation type="submission" date="2021-03" db="EMBL/GenBank/DDBJ databases">
        <title>Proteiniclasticum marinus sp. nov., isolated from tidal flat sediment.</title>
        <authorList>
            <person name="Namirimu T."/>
            <person name="Yang J.-A."/>
            <person name="Yang S.-H."/>
            <person name="Kim Y.-J."/>
            <person name="Kwon K.K."/>
        </authorList>
    </citation>
    <scope>NUCLEOTIDE SEQUENCE</scope>
    <source>
        <strain evidence="1">SCR006</strain>
    </source>
</reference>
<proteinExistence type="predicted"/>
<keyword evidence="2" id="KW-1185">Reference proteome</keyword>
<evidence type="ECO:0000313" key="1">
    <source>
        <dbReference type="EMBL" id="MBO1265498.1"/>
    </source>
</evidence>
<sequence length="56" mass="6474">MENLRKAGAAVDFRVYPGCYHGFDIICPRAKISEEATTFFLEGFRYAVDHYRTPQD</sequence>
<protein>
    <recommendedName>
        <fullName evidence="3">Alpha/beta hydrolase fold-3 domain-containing protein</fullName>
    </recommendedName>
</protein>
<dbReference type="Proteomes" id="UP000664218">
    <property type="component" value="Unassembled WGS sequence"/>
</dbReference>
<evidence type="ECO:0008006" key="3">
    <source>
        <dbReference type="Google" id="ProtNLM"/>
    </source>
</evidence>
<comment type="caution">
    <text evidence="1">The sequence shown here is derived from an EMBL/GenBank/DDBJ whole genome shotgun (WGS) entry which is preliminary data.</text>
</comment>
<evidence type="ECO:0000313" key="2">
    <source>
        <dbReference type="Proteomes" id="UP000664218"/>
    </source>
</evidence>
<dbReference type="AlphaFoldDB" id="A0A939KJT3"/>
<organism evidence="1 2">
    <name type="scientific">Proteiniclasticum aestuarii</name>
    <dbReference type="NCBI Taxonomy" id="2817862"/>
    <lineage>
        <taxon>Bacteria</taxon>
        <taxon>Bacillati</taxon>
        <taxon>Bacillota</taxon>
        <taxon>Clostridia</taxon>
        <taxon>Eubacteriales</taxon>
        <taxon>Clostridiaceae</taxon>
        <taxon>Proteiniclasticum</taxon>
    </lineage>
</organism>
<accession>A0A939KJT3</accession>
<dbReference type="EMBL" id="JAFNJU010000008">
    <property type="protein sequence ID" value="MBO1265498.1"/>
    <property type="molecule type" value="Genomic_DNA"/>
</dbReference>
<name>A0A939KJT3_9CLOT</name>
<gene>
    <name evidence="1" type="ORF">J3A84_10685</name>
</gene>